<evidence type="ECO:0000256" key="1">
    <source>
        <dbReference type="SAM" id="MobiDB-lite"/>
    </source>
</evidence>
<dbReference type="CDD" id="cd11537">
    <property type="entry name" value="NTP-PPase_RS21-C6_like"/>
    <property type="match status" value="1"/>
</dbReference>
<evidence type="ECO:0000313" key="2">
    <source>
        <dbReference type="EMBL" id="MFD1832127.1"/>
    </source>
</evidence>
<feature type="region of interest" description="Disordered" evidence="1">
    <location>
        <begin position="1"/>
        <end position="31"/>
    </location>
</feature>
<dbReference type="SUPFAM" id="SSF101386">
    <property type="entry name" value="all-alpha NTP pyrophosphatases"/>
    <property type="match status" value="1"/>
</dbReference>
<keyword evidence="3" id="KW-1185">Reference proteome</keyword>
<dbReference type="Gene3D" id="1.10.287.1080">
    <property type="entry name" value="MazG-like"/>
    <property type="match status" value="1"/>
</dbReference>
<comment type="caution">
    <text evidence="2">The sequence shown here is derived from an EMBL/GenBank/DDBJ whole genome shotgun (WGS) entry which is preliminary data.</text>
</comment>
<dbReference type="InterPro" id="IPR052555">
    <property type="entry name" value="dCTP_Pyrophosphatase"/>
</dbReference>
<dbReference type="RefSeq" id="WP_380902736.1">
    <property type="nucleotide sequence ID" value="NZ_JBHUFU010000013.1"/>
</dbReference>
<dbReference type="PANTHER" id="PTHR46523:SF1">
    <property type="entry name" value="DCTP PYROPHOSPHATASE 1"/>
    <property type="match status" value="1"/>
</dbReference>
<organism evidence="2 3">
    <name type="scientific">Streptomyces desertarenae</name>
    <dbReference type="NCBI Taxonomy" id="2666184"/>
    <lineage>
        <taxon>Bacteria</taxon>
        <taxon>Bacillati</taxon>
        <taxon>Actinomycetota</taxon>
        <taxon>Actinomycetes</taxon>
        <taxon>Kitasatosporales</taxon>
        <taxon>Streptomycetaceae</taxon>
        <taxon>Streptomyces</taxon>
    </lineage>
</organism>
<evidence type="ECO:0000313" key="3">
    <source>
        <dbReference type="Proteomes" id="UP001597365"/>
    </source>
</evidence>
<feature type="compositionally biased region" description="Basic and acidic residues" evidence="1">
    <location>
        <begin position="8"/>
        <end position="24"/>
    </location>
</feature>
<protein>
    <submittedName>
        <fullName evidence="2">Nucleotide pyrophosphohydrolase</fullName>
    </submittedName>
</protein>
<dbReference type="PANTHER" id="PTHR46523">
    <property type="entry name" value="DCTP PYROPHOSPHATASE 1"/>
    <property type="match status" value="1"/>
</dbReference>
<gene>
    <name evidence="2" type="ORF">ACFSJS_21125</name>
</gene>
<dbReference type="Proteomes" id="UP001597365">
    <property type="component" value="Unassembled WGS sequence"/>
</dbReference>
<sequence length="141" mass="15388">MDDGGAEGDGRGDGRTEGRPERPGWRGRPGGRLGELQRRLAGFAAARHWQQYHTPKNLTAALSVEAAELVEIFQWLTPEQSVRVMDDPERAARVADEVADVLAYLLQLCEVLGIDATEALAAKIERNEHRFPVAESDGGLG</sequence>
<dbReference type="EMBL" id="JBHUFU010000013">
    <property type="protein sequence ID" value="MFD1832127.1"/>
    <property type="molecule type" value="Genomic_DNA"/>
</dbReference>
<proteinExistence type="predicted"/>
<name>A0ABW4PPF8_9ACTN</name>
<dbReference type="InterPro" id="IPR025984">
    <property type="entry name" value="DCTPP"/>
</dbReference>
<dbReference type="Pfam" id="PF12643">
    <property type="entry name" value="MazG-like"/>
    <property type="match status" value="1"/>
</dbReference>
<reference evidence="3" key="1">
    <citation type="journal article" date="2019" name="Int. J. Syst. Evol. Microbiol.">
        <title>The Global Catalogue of Microorganisms (GCM) 10K type strain sequencing project: providing services to taxonomists for standard genome sequencing and annotation.</title>
        <authorList>
            <consortium name="The Broad Institute Genomics Platform"/>
            <consortium name="The Broad Institute Genome Sequencing Center for Infectious Disease"/>
            <person name="Wu L."/>
            <person name="Ma J."/>
        </authorList>
    </citation>
    <scope>NUCLEOTIDE SEQUENCE [LARGE SCALE GENOMIC DNA]</scope>
    <source>
        <strain evidence="3">CGMCC 4.7455</strain>
    </source>
</reference>
<accession>A0ABW4PPF8</accession>